<organism evidence="3 4">
    <name type="scientific">Aspergillus transmontanensis</name>
    <dbReference type="NCBI Taxonomy" id="1034304"/>
    <lineage>
        <taxon>Eukaryota</taxon>
        <taxon>Fungi</taxon>
        <taxon>Dikarya</taxon>
        <taxon>Ascomycota</taxon>
        <taxon>Pezizomycotina</taxon>
        <taxon>Eurotiomycetes</taxon>
        <taxon>Eurotiomycetidae</taxon>
        <taxon>Eurotiales</taxon>
        <taxon>Aspergillaceae</taxon>
        <taxon>Aspergillus</taxon>
        <taxon>Aspergillus subgen. Circumdati</taxon>
    </lineage>
</organism>
<feature type="region of interest" description="Disordered" evidence="1">
    <location>
        <begin position="121"/>
        <end position="183"/>
    </location>
</feature>
<dbReference type="InterPro" id="IPR003615">
    <property type="entry name" value="HNH_nuc"/>
</dbReference>
<keyword evidence="4" id="KW-1185">Reference proteome</keyword>
<protein>
    <recommendedName>
        <fullName evidence="2">HNH nuclease domain-containing protein</fullName>
    </recommendedName>
</protein>
<feature type="compositionally biased region" description="Acidic residues" evidence="1">
    <location>
        <begin position="410"/>
        <end position="421"/>
    </location>
</feature>
<gene>
    <name evidence="3" type="ORF">BDV41DRAFT_573803</name>
</gene>
<reference evidence="4" key="1">
    <citation type="submission" date="2019-04" db="EMBL/GenBank/DDBJ databases">
        <title>Friends and foes A comparative genomics studyof 23 Aspergillus species from section Flavi.</title>
        <authorList>
            <consortium name="DOE Joint Genome Institute"/>
            <person name="Kjaerbolling I."/>
            <person name="Vesth T."/>
            <person name="Frisvad J.C."/>
            <person name="Nybo J.L."/>
            <person name="Theobald S."/>
            <person name="Kildgaard S."/>
            <person name="Isbrandt T."/>
            <person name="Kuo A."/>
            <person name="Sato A."/>
            <person name="Lyhne E.K."/>
            <person name="Kogle M.E."/>
            <person name="Wiebenga A."/>
            <person name="Kun R.S."/>
            <person name="Lubbers R.J."/>
            <person name="Makela M.R."/>
            <person name="Barry K."/>
            <person name="Chovatia M."/>
            <person name="Clum A."/>
            <person name="Daum C."/>
            <person name="Haridas S."/>
            <person name="He G."/>
            <person name="LaButti K."/>
            <person name="Lipzen A."/>
            <person name="Mondo S."/>
            <person name="Riley R."/>
            <person name="Salamov A."/>
            <person name="Simmons B.A."/>
            <person name="Magnuson J.K."/>
            <person name="Henrissat B."/>
            <person name="Mortensen U.H."/>
            <person name="Larsen T.O."/>
            <person name="Devries R.P."/>
            <person name="Grigoriev I.V."/>
            <person name="Machida M."/>
            <person name="Baker S.E."/>
            <person name="Andersen M.R."/>
        </authorList>
    </citation>
    <scope>NUCLEOTIDE SEQUENCE [LARGE SCALE GENOMIC DNA]</scope>
    <source>
        <strain evidence="4">CBS 130015</strain>
    </source>
</reference>
<dbReference type="Proteomes" id="UP000325433">
    <property type="component" value="Unassembled WGS sequence"/>
</dbReference>
<evidence type="ECO:0000256" key="1">
    <source>
        <dbReference type="SAM" id="MobiDB-lite"/>
    </source>
</evidence>
<dbReference type="AlphaFoldDB" id="A0A5N6W797"/>
<dbReference type="EMBL" id="ML738306">
    <property type="protein sequence ID" value="KAE8316522.1"/>
    <property type="molecule type" value="Genomic_DNA"/>
</dbReference>
<feature type="region of interest" description="Disordered" evidence="1">
    <location>
        <begin position="390"/>
        <end position="440"/>
    </location>
</feature>
<feature type="domain" description="HNH nuclease" evidence="2">
    <location>
        <begin position="202"/>
        <end position="282"/>
    </location>
</feature>
<feature type="compositionally biased region" description="Polar residues" evidence="1">
    <location>
        <begin position="161"/>
        <end position="182"/>
    </location>
</feature>
<accession>A0A5N6W797</accession>
<proteinExistence type="predicted"/>
<sequence length="440" mass="49533">MSTFTPTQQTTSLTSSEAQSVDMGPADELIDPQRHELITQLLYTIGEPRINSTAWACLWFADLSNIRGLLEGCYVSQVSNIAISHSLSSESFNDMMKAWAVRSKNQGCAFMSDEGLEKIYEDPDETEIEETPTKKRRRASDSRKPSIRSRQITKQEAQHPSVITSSATAGPTKESTSLSPKKSTAHKAVAKRLCKERDNDMCVLTGFLEPLEVAHVCPYGLGQKEEKPLKEFWAILRMFWTRKKVDAWKKQVSGPHRTETCSNMMCMVNVAQKLWEKARFTLKPLSISEDQKVLTVQFYWLPRHSYSRRMPAIKTLGPFPGNLSSSTVNGEHIAKLFNIATDTKLCSGDVITFETNDPISHPLPSMELLNMQWVLHRVLALSGVADTTDEDLESESDRYLRLVSSGQYQEDTESDTEEEEEERRRGTSTHGGRSLGRNAS</sequence>
<dbReference type="Pfam" id="PF13391">
    <property type="entry name" value="HNH_2"/>
    <property type="match status" value="1"/>
</dbReference>
<name>A0A5N6W797_9EURO</name>
<feature type="compositionally biased region" description="Low complexity" evidence="1">
    <location>
        <begin position="1"/>
        <end position="20"/>
    </location>
</feature>
<evidence type="ECO:0000313" key="4">
    <source>
        <dbReference type="Proteomes" id="UP000325433"/>
    </source>
</evidence>
<evidence type="ECO:0000259" key="2">
    <source>
        <dbReference type="Pfam" id="PF13391"/>
    </source>
</evidence>
<evidence type="ECO:0000313" key="3">
    <source>
        <dbReference type="EMBL" id="KAE8316522.1"/>
    </source>
</evidence>
<feature type="region of interest" description="Disordered" evidence="1">
    <location>
        <begin position="1"/>
        <end position="21"/>
    </location>
</feature>